<sequence>MNINNKFININFKPSRAGLLGECLLGARTERARVSAKRVLGFGFERKCYVASYAPRLRPDGVL</sequence>
<dbReference type="AlphaFoldDB" id="A0A916K603"/>
<organism evidence="1 2">
    <name type="scientific">Paenibacillus solanacearum</name>
    <dbReference type="NCBI Taxonomy" id="2048548"/>
    <lineage>
        <taxon>Bacteria</taxon>
        <taxon>Bacillati</taxon>
        <taxon>Bacillota</taxon>
        <taxon>Bacilli</taxon>
        <taxon>Bacillales</taxon>
        <taxon>Paenibacillaceae</taxon>
        <taxon>Paenibacillus</taxon>
    </lineage>
</organism>
<dbReference type="RefSeq" id="WP_218093158.1">
    <property type="nucleotide sequence ID" value="NZ_CAJVAS010000014.1"/>
</dbReference>
<comment type="caution">
    <text evidence="1">The sequence shown here is derived from an EMBL/GenBank/DDBJ whole genome shotgun (WGS) entry which is preliminary data.</text>
</comment>
<dbReference type="Proteomes" id="UP000693672">
    <property type="component" value="Unassembled WGS sequence"/>
</dbReference>
<keyword evidence="2" id="KW-1185">Reference proteome</keyword>
<gene>
    <name evidence="1" type="ORF">PAESOLCIP111_03403</name>
</gene>
<evidence type="ECO:0000313" key="2">
    <source>
        <dbReference type="Proteomes" id="UP000693672"/>
    </source>
</evidence>
<dbReference type="EMBL" id="CAJVAS010000014">
    <property type="protein sequence ID" value="CAG7632674.1"/>
    <property type="molecule type" value="Genomic_DNA"/>
</dbReference>
<name>A0A916K603_9BACL</name>
<accession>A0A916K603</accession>
<proteinExistence type="predicted"/>
<reference evidence="1" key="1">
    <citation type="submission" date="2021-06" db="EMBL/GenBank/DDBJ databases">
        <authorList>
            <person name="Criscuolo A."/>
        </authorList>
    </citation>
    <scope>NUCLEOTIDE SEQUENCE</scope>
    <source>
        <strain evidence="1">CIP111600</strain>
    </source>
</reference>
<protein>
    <submittedName>
        <fullName evidence="1">Uncharacterized protein</fullName>
    </submittedName>
</protein>
<evidence type="ECO:0000313" key="1">
    <source>
        <dbReference type="EMBL" id="CAG7632674.1"/>
    </source>
</evidence>